<proteinExistence type="predicted"/>
<name>A0A0G0LKB2_9BACT</name>
<sequence length="155" mass="17994">MKEHKPRFISIARINAKIEAFTNGVKPQDLDAEADKIEGRITDKKGRQSESNFARISKKIPEIKQIDPGTSRENREWNTDFWIVFREPIYGRKMLPLEVKSSDFGVHEVKNGKDFKRNELVLVVNSGKRRQDAEIIKDFREELRRVSALLANLKS</sequence>
<comment type="caution">
    <text evidence="1">The sequence shown here is derived from an EMBL/GenBank/DDBJ whole genome shotgun (WGS) entry which is preliminary data.</text>
</comment>
<dbReference type="AlphaFoldDB" id="A0A0G0LKB2"/>
<accession>A0A0G0LKB2</accession>
<organism evidence="1 2">
    <name type="scientific">Candidatus Woesebacteria bacterium GW2011_GWB1_39_10</name>
    <dbReference type="NCBI Taxonomy" id="1618572"/>
    <lineage>
        <taxon>Bacteria</taxon>
        <taxon>Candidatus Woeseibacteriota</taxon>
    </lineage>
</organism>
<protein>
    <submittedName>
        <fullName evidence="1">Uncharacterized protein</fullName>
    </submittedName>
</protein>
<dbReference type="Proteomes" id="UP000034774">
    <property type="component" value="Unassembled WGS sequence"/>
</dbReference>
<dbReference type="EMBL" id="LBVU01000002">
    <property type="protein sequence ID" value="KKQ92343.1"/>
    <property type="molecule type" value="Genomic_DNA"/>
</dbReference>
<reference evidence="1 2" key="1">
    <citation type="journal article" date="2015" name="Nature">
        <title>rRNA introns, odd ribosomes, and small enigmatic genomes across a large radiation of phyla.</title>
        <authorList>
            <person name="Brown C.T."/>
            <person name="Hug L.A."/>
            <person name="Thomas B.C."/>
            <person name="Sharon I."/>
            <person name="Castelle C.J."/>
            <person name="Singh A."/>
            <person name="Wilkins M.J."/>
            <person name="Williams K.H."/>
            <person name="Banfield J.F."/>
        </authorList>
    </citation>
    <scope>NUCLEOTIDE SEQUENCE [LARGE SCALE GENOMIC DNA]</scope>
</reference>
<evidence type="ECO:0000313" key="2">
    <source>
        <dbReference type="Proteomes" id="UP000034774"/>
    </source>
</evidence>
<gene>
    <name evidence="1" type="ORF">UT17_C0002G0006</name>
</gene>
<evidence type="ECO:0000313" key="1">
    <source>
        <dbReference type="EMBL" id="KKQ92343.1"/>
    </source>
</evidence>